<evidence type="ECO:0000256" key="1">
    <source>
        <dbReference type="SAM" id="MobiDB-lite"/>
    </source>
</evidence>
<protein>
    <submittedName>
        <fullName evidence="2">Uncharacterized protein</fullName>
    </submittedName>
</protein>
<feature type="compositionally biased region" description="Polar residues" evidence="1">
    <location>
        <begin position="27"/>
        <end position="37"/>
    </location>
</feature>
<dbReference type="Proteomes" id="UP000248714">
    <property type="component" value="Unassembled WGS sequence"/>
</dbReference>
<reference evidence="2 3" key="1">
    <citation type="submission" date="2018-06" db="EMBL/GenBank/DDBJ databases">
        <title>Genomic Encyclopedia of Type Strains, Phase IV (KMG-IV): sequencing the most valuable type-strain genomes for metagenomic binning, comparative biology and taxonomic classification.</title>
        <authorList>
            <person name="Goeker M."/>
        </authorList>
    </citation>
    <scope>NUCLEOTIDE SEQUENCE [LARGE SCALE GENOMIC DNA]</scope>
    <source>
        <strain evidence="2 3">DSM 45479</strain>
    </source>
</reference>
<proteinExistence type="predicted"/>
<accession>A0ABX9EA85</accession>
<comment type="caution">
    <text evidence="2">The sequence shown here is derived from an EMBL/GenBank/DDBJ whole genome shotgun (WGS) entry which is preliminary data.</text>
</comment>
<name>A0ABX9EA85_9PSEU</name>
<keyword evidence="3" id="KW-1185">Reference proteome</keyword>
<gene>
    <name evidence="2" type="ORF">C8D87_103217</name>
</gene>
<sequence length="59" mass="6195">MLAIPTHPGTTSRAGYPWSTGSSAPFISQAASTSSKALVTGNGRRTRPKFTPPVTYTPM</sequence>
<feature type="region of interest" description="Disordered" evidence="1">
    <location>
        <begin position="27"/>
        <end position="59"/>
    </location>
</feature>
<dbReference type="EMBL" id="QLTT01000003">
    <property type="protein sequence ID" value="RAS66878.1"/>
    <property type="molecule type" value="Genomic_DNA"/>
</dbReference>
<evidence type="ECO:0000313" key="3">
    <source>
        <dbReference type="Proteomes" id="UP000248714"/>
    </source>
</evidence>
<evidence type="ECO:0000313" key="2">
    <source>
        <dbReference type="EMBL" id="RAS66878.1"/>
    </source>
</evidence>
<organism evidence="2 3">
    <name type="scientific">Lentzea atacamensis</name>
    <dbReference type="NCBI Taxonomy" id="531938"/>
    <lineage>
        <taxon>Bacteria</taxon>
        <taxon>Bacillati</taxon>
        <taxon>Actinomycetota</taxon>
        <taxon>Actinomycetes</taxon>
        <taxon>Pseudonocardiales</taxon>
        <taxon>Pseudonocardiaceae</taxon>
        <taxon>Lentzea</taxon>
    </lineage>
</organism>